<feature type="compositionally biased region" description="Basic and acidic residues" evidence="1">
    <location>
        <begin position="165"/>
        <end position="257"/>
    </location>
</feature>
<dbReference type="AlphaFoldDB" id="A0ABD3S5B4"/>
<proteinExistence type="predicted"/>
<gene>
    <name evidence="2" type="ORF">ACJIZ3_005599</name>
</gene>
<evidence type="ECO:0000256" key="1">
    <source>
        <dbReference type="SAM" id="MobiDB-lite"/>
    </source>
</evidence>
<feature type="compositionally biased region" description="Basic and acidic residues" evidence="1">
    <location>
        <begin position="44"/>
        <end position="105"/>
    </location>
</feature>
<organism evidence="2 3">
    <name type="scientific">Penstemon smallii</name>
    <dbReference type="NCBI Taxonomy" id="265156"/>
    <lineage>
        <taxon>Eukaryota</taxon>
        <taxon>Viridiplantae</taxon>
        <taxon>Streptophyta</taxon>
        <taxon>Embryophyta</taxon>
        <taxon>Tracheophyta</taxon>
        <taxon>Spermatophyta</taxon>
        <taxon>Magnoliopsida</taxon>
        <taxon>eudicotyledons</taxon>
        <taxon>Gunneridae</taxon>
        <taxon>Pentapetalae</taxon>
        <taxon>asterids</taxon>
        <taxon>lamiids</taxon>
        <taxon>Lamiales</taxon>
        <taxon>Plantaginaceae</taxon>
        <taxon>Cheloneae</taxon>
        <taxon>Penstemon</taxon>
    </lineage>
</organism>
<evidence type="ECO:0000313" key="3">
    <source>
        <dbReference type="Proteomes" id="UP001634393"/>
    </source>
</evidence>
<dbReference type="Proteomes" id="UP001634393">
    <property type="component" value="Unassembled WGS sequence"/>
</dbReference>
<dbReference type="EMBL" id="JBJXBP010000007">
    <property type="protein sequence ID" value="KAL3819694.1"/>
    <property type="molecule type" value="Genomic_DNA"/>
</dbReference>
<comment type="caution">
    <text evidence="2">The sequence shown here is derived from an EMBL/GenBank/DDBJ whole genome shotgun (WGS) entry which is preliminary data.</text>
</comment>
<name>A0ABD3S5B4_9LAMI</name>
<sequence>MDSNLKENADSKEGFRKPLNDAANRKYRRRSPVCGSSSSSDGSPQHERRSYPVPSRDDNAKAAGDRQKKDESRELNRDRQSSRSYHRHDDHGRRDKRVDDYDRGYSKPSYRSGRDLRDLDYSRRDKEFRSRDYQGDVDKYSREKSDGSGNRRKNKDSSDRAGSGRRHDDIEDTNKDILRHREDRGGQDGKKDHRSFGERSKEASRRDAKEVDAKRYTMEEKRSYDDRDKNKEQHNLDPEKISDDVNAFSRKDQDSVAKKSKISSFDNTVPGTNGASEKACVTDSDIDAAKVAAMKAAELVNKNLIGTGYMSTDQKKKLLWGNKKNTTTEESTHRWDAATFGDRERQEKFNKLMVFSTSGVLYC</sequence>
<evidence type="ECO:0008006" key="4">
    <source>
        <dbReference type="Google" id="ProtNLM"/>
    </source>
</evidence>
<keyword evidence="3" id="KW-1185">Reference proteome</keyword>
<accession>A0ABD3S5B4</accession>
<evidence type="ECO:0000313" key="2">
    <source>
        <dbReference type="EMBL" id="KAL3819694.1"/>
    </source>
</evidence>
<dbReference type="PANTHER" id="PTHR22426">
    <property type="entry name" value="ARGININE_SERINE-RICH COILED-COIL PROTEIN 2"/>
    <property type="match status" value="1"/>
</dbReference>
<feature type="compositionally biased region" description="Basic and acidic residues" evidence="1">
    <location>
        <begin position="112"/>
        <end position="146"/>
    </location>
</feature>
<feature type="compositionally biased region" description="Basic and acidic residues" evidence="1">
    <location>
        <begin position="1"/>
        <end position="19"/>
    </location>
</feature>
<dbReference type="PANTHER" id="PTHR22426:SF2">
    <property type="entry name" value="ARGININE_SERINE-RICH COILED-COIL PROTEIN 2"/>
    <property type="match status" value="1"/>
</dbReference>
<reference evidence="2 3" key="1">
    <citation type="submission" date="2024-12" db="EMBL/GenBank/DDBJ databases">
        <title>The unique morphological basis and parallel evolutionary history of personate flowers in Penstemon.</title>
        <authorList>
            <person name="Depatie T.H."/>
            <person name="Wessinger C.A."/>
        </authorList>
    </citation>
    <scope>NUCLEOTIDE SEQUENCE [LARGE SCALE GENOMIC DNA]</scope>
    <source>
        <strain evidence="2">WTNN_2</strain>
        <tissue evidence="2">Leaf</tissue>
    </source>
</reference>
<feature type="region of interest" description="Disordered" evidence="1">
    <location>
        <begin position="1"/>
        <end position="259"/>
    </location>
</feature>
<protein>
    <recommendedName>
        <fullName evidence="4">Arginine/serine-rich coiled-coil protein 2</fullName>
    </recommendedName>
</protein>